<dbReference type="AlphaFoldDB" id="A0A239LIH9"/>
<sequence>MRMHEKGSTFAPALVKADAVAAVLLSSSGESDGWETEVFDALCRTHSNTHLHFVLPPPTDLFVQLCTSLSGAFGPITSEMPRYSSADDVVDGIAASLASSGRSWSWSESPAALTRAAGTRGKRLLLVGGARRPVYAVWFGLIGYRPS</sequence>
<protein>
    <submittedName>
        <fullName evidence="1">Uncharacterized protein</fullName>
    </submittedName>
</protein>
<organism evidence="1 2">
    <name type="scientific">Rhodococcoides kyotonense</name>
    <dbReference type="NCBI Taxonomy" id="398843"/>
    <lineage>
        <taxon>Bacteria</taxon>
        <taxon>Bacillati</taxon>
        <taxon>Actinomycetota</taxon>
        <taxon>Actinomycetes</taxon>
        <taxon>Mycobacteriales</taxon>
        <taxon>Nocardiaceae</taxon>
        <taxon>Rhodococcoides</taxon>
    </lineage>
</organism>
<evidence type="ECO:0000313" key="1">
    <source>
        <dbReference type="EMBL" id="SNT30165.1"/>
    </source>
</evidence>
<keyword evidence="2" id="KW-1185">Reference proteome</keyword>
<gene>
    <name evidence="1" type="ORF">SAMN05421642_11379</name>
</gene>
<proteinExistence type="predicted"/>
<accession>A0A239LIH9</accession>
<dbReference type="Proteomes" id="UP000198327">
    <property type="component" value="Unassembled WGS sequence"/>
</dbReference>
<dbReference type="RefSeq" id="WP_245865966.1">
    <property type="nucleotide sequence ID" value="NZ_FZOW01000013.1"/>
</dbReference>
<evidence type="ECO:0000313" key="2">
    <source>
        <dbReference type="Proteomes" id="UP000198327"/>
    </source>
</evidence>
<dbReference type="EMBL" id="FZOW01000013">
    <property type="protein sequence ID" value="SNT30165.1"/>
    <property type="molecule type" value="Genomic_DNA"/>
</dbReference>
<name>A0A239LIH9_9NOCA</name>
<reference evidence="2" key="1">
    <citation type="submission" date="2017-06" db="EMBL/GenBank/DDBJ databases">
        <authorList>
            <person name="Varghese N."/>
            <person name="Submissions S."/>
        </authorList>
    </citation>
    <scope>NUCLEOTIDE SEQUENCE [LARGE SCALE GENOMIC DNA]</scope>
    <source>
        <strain evidence="2">JCM 23211</strain>
    </source>
</reference>